<dbReference type="EMBL" id="JANQDX010000015">
    <property type="protein sequence ID" value="KAL0910800.1"/>
    <property type="molecule type" value="Genomic_DNA"/>
</dbReference>
<dbReference type="Pfam" id="PF05097">
    <property type="entry name" value="DUF688"/>
    <property type="match status" value="1"/>
</dbReference>
<proteinExistence type="predicted"/>
<reference evidence="2 3" key="1">
    <citation type="journal article" date="2024" name="Plant Biotechnol. J.">
        <title>Dendrobium thyrsiflorum genome and its molecular insights into genes involved in important horticultural traits.</title>
        <authorList>
            <person name="Chen B."/>
            <person name="Wang J.Y."/>
            <person name="Zheng P.J."/>
            <person name="Li K.L."/>
            <person name="Liang Y.M."/>
            <person name="Chen X.F."/>
            <person name="Zhang C."/>
            <person name="Zhao X."/>
            <person name="He X."/>
            <person name="Zhang G.Q."/>
            <person name="Liu Z.J."/>
            <person name="Xu Q."/>
        </authorList>
    </citation>
    <scope>NUCLEOTIDE SEQUENCE [LARGE SCALE GENOMIC DNA]</scope>
    <source>
        <strain evidence="2">GZMU011</strain>
    </source>
</reference>
<comment type="caution">
    <text evidence="2">The sequence shown here is derived from an EMBL/GenBank/DDBJ whole genome shotgun (WGS) entry which is preliminary data.</text>
</comment>
<keyword evidence="3" id="KW-1185">Reference proteome</keyword>
<gene>
    <name evidence="2" type="ORF">M5K25_018889</name>
</gene>
<accession>A0ABD0UDH1</accession>
<evidence type="ECO:0000313" key="3">
    <source>
        <dbReference type="Proteomes" id="UP001552299"/>
    </source>
</evidence>
<organism evidence="2 3">
    <name type="scientific">Dendrobium thyrsiflorum</name>
    <name type="common">Pinecone-like raceme dendrobium</name>
    <name type="synonym">Orchid</name>
    <dbReference type="NCBI Taxonomy" id="117978"/>
    <lineage>
        <taxon>Eukaryota</taxon>
        <taxon>Viridiplantae</taxon>
        <taxon>Streptophyta</taxon>
        <taxon>Embryophyta</taxon>
        <taxon>Tracheophyta</taxon>
        <taxon>Spermatophyta</taxon>
        <taxon>Magnoliopsida</taxon>
        <taxon>Liliopsida</taxon>
        <taxon>Asparagales</taxon>
        <taxon>Orchidaceae</taxon>
        <taxon>Epidendroideae</taxon>
        <taxon>Malaxideae</taxon>
        <taxon>Dendrobiinae</taxon>
        <taxon>Dendrobium</taxon>
    </lineage>
</organism>
<dbReference type="PANTHER" id="PTHR33257:SF4">
    <property type="entry name" value="EXPRESSED PROTEIN"/>
    <property type="match status" value="1"/>
</dbReference>
<feature type="compositionally biased region" description="Low complexity" evidence="1">
    <location>
        <begin position="78"/>
        <end position="91"/>
    </location>
</feature>
<name>A0ABD0UDH1_DENTH</name>
<protein>
    <submittedName>
        <fullName evidence="2">Uncharacterized protein</fullName>
    </submittedName>
</protein>
<sequence length="172" mass="18489">MFSSGGAGDVAPQEIINDEKFFSRLLSKEISASANPSFRVYYGVASGAVPFLWESQPGTPKHTMPTTTLPPLTPPPSFFFNPSKNSNNKPFTKPPKRKLIHAILPRPALRKLRGAQTNSPSVSSSSGRSSDEEENDEARISTTSMLCFGERLALKKALLYIVGHGSGHGGSA</sequence>
<evidence type="ECO:0000313" key="2">
    <source>
        <dbReference type="EMBL" id="KAL0910800.1"/>
    </source>
</evidence>
<dbReference type="InterPro" id="IPR007789">
    <property type="entry name" value="DUF688"/>
</dbReference>
<feature type="region of interest" description="Disordered" evidence="1">
    <location>
        <begin position="59"/>
        <end position="141"/>
    </location>
</feature>
<dbReference type="PANTHER" id="PTHR33257">
    <property type="entry name" value="OS05G0165500 PROTEIN"/>
    <property type="match status" value="1"/>
</dbReference>
<evidence type="ECO:0000256" key="1">
    <source>
        <dbReference type="SAM" id="MobiDB-lite"/>
    </source>
</evidence>
<dbReference type="Proteomes" id="UP001552299">
    <property type="component" value="Unassembled WGS sequence"/>
</dbReference>
<feature type="compositionally biased region" description="Low complexity" evidence="1">
    <location>
        <begin position="119"/>
        <end position="128"/>
    </location>
</feature>
<dbReference type="AlphaFoldDB" id="A0ABD0UDH1"/>